<keyword evidence="3" id="KW-1185">Reference proteome</keyword>
<feature type="transmembrane region" description="Helical" evidence="1">
    <location>
        <begin position="363"/>
        <end position="383"/>
    </location>
</feature>
<accession>A0ABQ1QXX5</accession>
<reference evidence="3" key="1">
    <citation type="journal article" date="2019" name="Int. J. Syst. Evol. Microbiol.">
        <title>The Global Catalogue of Microorganisms (GCM) 10K type strain sequencing project: providing services to taxonomists for standard genome sequencing and annotation.</title>
        <authorList>
            <consortium name="The Broad Institute Genomics Platform"/>
            <consortium name="The Broad Institute Genome Sequencing Center for Infectious Disease"/>
            <person name="Wu L."/>
            <person name="Ma J."/>
        </authorList>
    </citation>
    <scope>NUCLEOTIDE SEQUENCE [LARGE SCALE GENOMIC DNA]</scope>
    <source>
        <strain evidence="3">CGMCC 1.12923</strain>
    </source>
</reference>
<comment type="caution">
    <text evidence="2">The sequence shown here is derived from an EMBL/GenBank/DDBJ whole genome shotgun (WGS) entry which is preliminary data.</text>
</comment>
<name>A0ABQ1QXX5_9ALTE</name>
<keyword evidence="1" id="KW-1133">Transmembrane helix</keyword>
<feature type="transmembrane region" description="Helical" evidence="1">
    <location>
        <begin position="190"/>
        <end position="213"/>
    </location>
</feature>
<feature type="transmembrane region" description="Helical" evidence="1">
    <location>
        <begin position="414"/>
        <end position="433"/>
    </location>
</feature>
<feature type="transmembrane region" description="Helical" evidence="1">
    <location>
        <begin position="12"/>
        <end position="36"/>
    </location>
</feature>
<feature type="transmembrane region" description="Helical" evidence="1">
    <location>
        <begin position="389"/>
        <end position="407"/>
    </location>
</feature>
<dbReference type="RefSeq" id="WP_099034601.1">
    <property type="nucleotide sequence ID" value="NZ_BMGJ01000001.1"/>
</dbReference>
<evidence type="ECO:0000313" key="2">
    <source>
        <dbReference type="EMBL" id="GGD51339.1"/>
    </source>
</evidence>
<proteinExistence type="predicted"/>
<feature type="transmembrane region" description="Helical" evidence="1">
    <location>
        <begin position="131"/>
        <end position="153"/>
    </location>
</feature>
<keyword evidence="1" id="KW-0472">Membrane</keyword>
<evidence type="ECO:0000313" key="3">
    <source>
        <dbReference type="Proteomes" id="UP000614272"/>
    </source>
</evidence>
<feature type="transmembrane region" description="Helical" evidence="1">
    <location>
        <begin position="330"/>
        <end position="351"/>
    </location>
</feature>
<protein>
    <recommendedName>
        <fullName evidence="4">Peptidase</fullName>
    </recommendedName>
</protein>
<dbReference type="EMBL" id="BMGJ01000001">
    <property type="protein sequence ID" value="GGD51339.1"/>
    <property type="molecule type" value="Genomic_DNA"/>
</dbReference>
<dbReference type="InterPro" id="IPR005625">
    <property type="entry name" value="PepSY-ass_TM"/>
</dbReference>
<evidence type="ECO:0008006" key="4">
    <source>
        <dbReference type="Google" id="ProtNLM"/>
    </source>
</evidence>
<gene>
    <name evidence="2" type="ORF">GCM10011357_04050</name>
</gene>
<keyword evidence="1" id="KW-0812">Transmembrane</keyword>
<dbReference type="PANTHER" id="PTHR34219:SF3">
    <property type="entry name" value="BLL7967 PROTEIN"/>
    <property type="match status" value="1"/>
</dbReference>
<organism evidence="2 3">
    <name type="scientific">Lacimicrobium alkaliphilum</name>
    <dbReference type="NCBI Taxonomy" id="1526571"/>
    <lineage>
        <taxon>Bacteria</taxon>
        <taxon>Pseudomonadati</taxon>
        <taxon>Pseudomonadota</taxon>
        <taxon>Gammaproteobacteria</taxon>
        <taxon>Alteromonadales</taxon>
        <taxon>Alteromonadaceae</taxon>
        <taxon>Lacimicrobium</taxon>
    </lineage>
</organism>
<dbReference type="PANTHER" id="PTHR34219">
    <property type="entry name" value="IRON-REGULATED INNER MEMBRANE PROTEIN-RELATED"/>
    <property type="match status" value="1"/>
</dbReference>
<dbReference type="Proteomes" id="UP000614272">
    <property type="component" value="Unassembled WGS sequence"/>
</dbReference>
<evidence type="ECO:0000256" key="1">
    <source>
        <dbReference type="SAM" id="Phobius"/>
    </source>
</evidence>
<sequence length="479" mass="52750">MDKSTKQSALHAHAWVGVFLSALLFLVCFSGTLAVFHQEFERWEQPGIPEMNTTDAATVEKAMNAFVEKHPEPTDHLFAVFPTSGIPRLVVENDTVAYFADSNGNLLETEQVPFTKMLVDLHLYLNLPHSWGMILVSALGALICTLIVTGIVAHKRISKDAFKLRRGENAQQYQIDLHNRFGLWAAPFHLIIGVTGTYFGMAGLILVVVAQLYHDGDRDAVVEKIFTPDPVLEQEVAQPQLQKAIAQMNTLAPQHPLLFLTVHEANTPQQFIEIYTQVPGKMIYSENYRFDTAGNYLGTAGYAQGHWGKQLVYAMYRLHFGNFAGIPGKVLYFVLGIMLTALCVTGMEIWLAKKAHPPVLTRAWYSVAWGSVSALALTALFGLFADVSLIMLFWVLMLVNLVLSSAFSQSSKSLWLIIAGSSVLLLVSVYTLYHGAAGFTPAALQLNLPLLAFAAWSVRKGTKTGSRQTPGGVPLVNQS</sequence>
<feature type="transmembrane region" description="Helical" evidence="1">
    <location>
        <begin position="439"/>
        <end position="458"/>
    </location>
</feature>
<dbReference type="Pfam" id="PF03929">
    <property type="entry name" value="PepSY_TM"/>
    <property type="match status" value="1"/>
</dbReference>